<dbReference type="AlphaFoldDB" id="A0A7J6V952"/>
<protein>
    <submittedName>
        <fullName evidence="1">Uncharacterized protein</fullName>
    </submittedName>
</protein>
<dbReference type="Proteomes" id="UP000554482">
    <property type="component" value="Unassembled WGS sequence"/>
</dbReference>
<reference evidence="1 2" key="1">
    <citation type="submission" date="2020-06" db="EMBL/GenBank/DDBJ databases">
        <title>Transcriptomic and genomic resources for Thalictrum thalictroides and T. hernandezii: Facilitating candidate gene discovery in an emerging model plant lineage.</title>
        <authorList>
            <person name="Arias T."/>
            <person name="Riano-Pachon D.M."/>
            <person name="Di Stilio V.S."/>
        </authorList>
    </citation>
    <scope>NUCLEOTIDE SEQUENCE [LARGE SCALE GENOMIC DNA]</scope>
    <source>
        <strain evidence="2">cv. WT478/WT964</strain>
        <tissue evidence="1">Leaves</tissue>
    </source>
</reference>
<sequence>MKQSDRFQHFHGKQFQQLKSIYGAHAIWEILHYTVIQCILKDRLLKQIKGTLWLQLNIGLINPGLQEGHKLPGFVPQLEWHHDREIVGAAAAL</sequence>
<organism evidence="1 2">
    <name type="scientific">Thalictrum thalictroides</name>
    <name type="common">Rue-anemone</name>
    <name type="synonym">Anemone thalictroides</name>
    <dbReference type="NCBI Taxonomy" id="46969"/>
    <lineage>
        <taxon>Eukaryota</taxon>
        <taxon>Viridiplantae</taxon>
        <taxon>Streptophyta</taxon>
        <taxon>Embryophyta</taxon>
        <taxon>Tracheophyta</taxon>
        <taxon>Spermatophyta</taxon>
        <taxon>Magnoliopsida</taxon>
        <taxon>Ranunculales</taxon>
        <taxon>Ranunculaceae</taxon>
        <taxon>Thalictroideae</taxon>
        <taxon>Thalictrum</taxon>
    </lineage>
</organism>
<evidence type="ECO:0000313" key="2">
    <source>
        <dbReference type="Proteomes" id="UP000554482"/>
    </source>
</evidence>
<comment type="caution">
    <text evidence="1">The sequence shown here is derived from an EMBL/GenBank/DDBJ whole genome shotgun (WGS) entry which is preliminary data.</text>
</comment>
<dbReference type="EMBL" id="JABWDY010036003">
    <property type="protein sequence ID" value="KAF5181559.1"/>
    <property type="molecule type" value="Genomic_DNA"/>
</dbReference>
<keyword evidence="2" id="KW-1185">Reference proteome</keyword>
<accession>A0A7J6V952</accession>
<proteinExistence type="predicted"/>
<evidence type="ECO:0000313" key="1">
    <source>
        <dbReference type="EMBL" id="KAF5181559.1"/>
    </source>
</evidence>
<name>A0A7J6V952_THATH</name>
<gene>
    <name evidence="1" type="ORF">FRX31_028855</name>
</gene>